<dbReference type="EMBL" id="KN833690">
    <property type="protein sequence ID" value="KIK29025.1"/>
    <property type="molecule type" value="Genomic_DNA"/>
</dbReference>
<organism evidence="2 3">
    <name type="scientific">Pisolithus microcarpus 441</name>
    <dbReference type="NCBI Taxonomy" id="765257"/>
    <lineage>
        <taxon>Eukaryota</taxon>
        <taxon>Fungi</taxon>
        <taxon>Dikarya</taxon>
        <taxon>Basidiomycota</taxon>
        <taxon>Agaricomycotina</taxon>
        <taxon>Agaricomycetes</taxon>
        <taxon>Agaricomycetidae</taxon>
        <taxon>Boletales</taxon>
        <taxon>Sclerodermatineae</taxon>
        <taxon>Pisolithaceae</taxon>
        <taxon>Pisolithus</taxon>
    </lineage>
</organism>
<proteinExistence type="predicted"/>
<reference evidence="2 3" key="1">
    <citation type="submission" date="2014-04" db="EMBL/GenBank/DDBJ databases">
        <authorList>
            <consortium name="DOE Joint Genome Institute"/>
            <person name="Kuo A."/>
            <person name="Kohler A."/>
            <person name="Costa M.D."/>
            <person name="Nagy L.G."/>
            <person name="Floudas D."/>
            <person name="Copeland A."/>
            <person name="Barry K.W."/>
            <person name="Cichocki N."/>
            <person name="Veneault-Fourrey C."/>
            <person name="LaButti K."/>
            <person name="Lindquist E.A."/>
            <person name="Lipzen A."/>
            <person name="Lundell T."/>
            <person name="Morin E."/>
            <person name="Murat C."/>
            <person name="Sun H."/>
            <person name="Tunlid A."/>
            <person name="Henrissat B."/>
            <person name="Grigoriev I.V."/>
            <person name="Hibbett D.S."/>
            <person name="Martin F."/>
            <person name="Nordberg H.P."/>
            <person name="Cantor M.N."/>
            <person name="Hua S.X."/>
        </authorList>
    </citation>
    <scope>NUCLEOTIDE SEQUENCE [LARGE SCALE GENOMIC DNA]</scope>
    <source>
        <strain evidence="2 3">441</strain>
    </source>
</reference>
<evidence type="ECO:0000313" key="3">
    <source>
        <dbReference type="Proteomes" id="UP000054018"/>
    </source>
</evidence>
<dbReference type="HOGENOM" id="CLU_2574790_0_0_1"/>
<gene>
    <name evidence="2" type="ORF">PISMIDRAFT_515522</name>
</gene>
<evidence type="ECO:0000313" key="2">
    <source>
        <dbReference type="EMBL" id="KIK29025.1"/>
    </source>
</evidence>
<reference evidence="3" key="2">
    <citation type="submission" date="2015-01" db="EMBL/GenBank/DDBJ databases">
        <title>Evolutionary Origins and Diversification of the Mycorrhizal Mutualists.</title>
        <authorList>
            <consortium name="DOE Joint Genome Institute"/>
            <consortium name="Mycorrhizal Genomics Consortium"/>
            <person name="Kohler A."/>
            <person name="Kuo A."/>
            <person name="Nagy L.G."/>
            <person name="Floudas D."/>
            <person name="Copeland A."/>
            <person name="Barry K.W."/>
            <person name="Cichocki N."/>
            <person name="Veneault-Fourrey C."/>
            <person name="LaButti K."/>
            <person name="Lindquist E.A."/>
            <person name="Lipzen A."/>
            <person name="Lundell T."/>
            <person name="Morin E."/>
            <person name="Murat C."/>
            <person name="Riley R."/>
            <person name="Ohm R."/>
            <person name="Sun H."/>
            <person name="Tunlid A."/>
            <person name="Henrissat B."/>
            <person name="Grigoriev I.V."/>
            <person name="Hibbett D.S."/>
            <person name="Martin F."/>
        </authorList>
    </citation>
    <scope>NUCLEOTIDE SEQUENCE [LARGE SCALE GENOMIC DNA]</scope>
    <source>
        <strain evidence="3">441</strain>
    </source>
</reference>
<sequence length="81" mass="8890">MNQFCTGATLKSRGLLGVASRSKAKPDHKSHDSHLGTNRSRVRLPEVSTRVFEAKLFGLAPPTHFLPSPPFMCVHRLPPAT</sequence>
<dbReference type="AlphaFoldDB" id="A0A0C9YVI2"/>
<feature type="compositionally biased region" description="Basic and acidic residues" evidence="1">
    <location>
        <begin position="24"/>
        <end position="34"/>
    </location>
</feature>
<name>A0A0C9YVI2_9AGAM</name>
<protein>
    <submittedName>
        <fullName evidence="2">Uncharacterized protein</fullName>
    </submittedName>
</protein>
<dbReference type="Proteomes" id="UP000054018">
    <property type="component" value="Unassembled WGS sequence"/>
</dbReference>
<feature type="region of interest" description="Disordered" evidence="1">
    <location>
        <begin position="16"/>
        <end position="41"/>
    </location>
</feature>
<evidence type="ECO:0000256" key="1">
    <source>
        <dbReference type="SAM" id="MobiDB-lite"/>
    </source>
</evidence>
<keyword evidence="3" id="KW-1185">Reference proteome</keyword>
<accession>A0A0C9YVI2</accession>